<dbReference type="NCBIfam" id="TIGR00150">
    <property type="entry name" value="T6A_YjeE"/>
    <property type="match status" value="1"/>
</dbReference>
<evidence type="ECO:0000256" key="4">
    <source>
        <dbReference type="ARBA" id="ARBA00022490"/>
    </source>
</evidence>
<keyword evidence="9" id="KW-0460">Magnesium</keyword>
<comment type="subcellular location">
    <subcellularLocation>
        <location evidence="1">Cytoplasm</location>
    </subcellularLocation>
</comment>
<evidence type="ECO:0000256" key="7">
    <source>
        <dbReference type="ARBA" id="ARBA00022741"/>
    </source>
</evidence>
<dbReference type="Gene3D" id="3.40.50.300">
    <property type="entry name" value="P-loop containing nucleotide triphosphate hydrolases"/>
    <property type="match status" value="1"/>
</dbReference>
<dbReference type="GO" id="GO:0002949">
    <property type="term" value="P:tRNA threonylcarbamoyladenosine modification"/>
    <property type="evidence" value="ECO:0007669"/>
    <property type="project" value="InterPro"/>
</dbReference>
<comment type="similarity">
    <text evidence="2">Belongs to the TsaE family.</text>
</comment>
<dbReference type="GO" id="GO:0046872">
    <property type="term" value="F:metal ion binding"/>
    <property type="evidence" value="ECO:0007669"/>
    <property type="project" value="UniProtKB-KW"/>
</dbReference>
<name>A0A0G1CDZ6_9BACT</name>
<evidence type="ECO:0000313" key="12">
    <source>
        <dbReference type="Proteomes" id="UP000034837"/>
    </source>
</evidence>
<dbReference type="Pfam" id="PF02367">
    <property type="entry name" value="TsaE"/>
    <property type="match status" value="1"/>
</dbReference>
<dbReference type="EMBL" id="LCDO01000004">
    <property type="protein sequence ID" value="KKS56926.1"/>
    <property type="molecule type" value="Genomic_DNA"/>
</dbReference>
<gene>
    <name evidence="11" type="ORF">UV20_C0004G0022</name>
</gene>
<dbReference type="Proteomes" id="UP000034837">
    <property type="component" value="Unassembled WGS sequence"/>
</dbReference>
<dbReference type="AlphaFoldDB" id="A0A0G1CDZ6"/>
<protein>
    <recommendedName>
        <fullName evidence="3">tRNA threonylcarbamoyladenosine biosynthesis protein TsaE</fullName>
    </recommendedName>
    <alternativeName>
        <fullName evidence="10">t(6)A37 threonylcarbamoyladenosine biosynthesis protein TsaE</fullName>
    </alternativeName>
</protein>
<evidence type="ECO:0000313" key="11">
    <source>
        <dbReference type="EMBL" id="KKS56926.1"/>
    </source>
</evidence>
<keyword evidence="7" id="KW-0547">Nucleotide-binding</keyword>
<proteinExistence type="inferred from homology"/>
<dbReference type="InterPro" id="IPR027417">
    <property type="entry name" value="P-loop_NTPase"/>
</dbReference>
<evidence type="ECO:0000256" key="6">
    <source>
        <dbReference type="ARBA" id="ARBA00022723"/>
    </source>
</evidence>
<evidence type="ECO:0000256" key="9">
    <source>
        <dbReference type="ARBA" id="ARBA00022842"/>
    </source>
</evidence>
<dbReference type="InterPro" id="IPR003442">
    <property type="entry name" value="T6A_TsaE"/>
</dbReference>
<dbReference type="PANTHER" id="PTHR33540">
    <property type="entry name" value="TRNA THREONYLCARBAMOYLADENOSINE BIOSYNTHESIS PROTEIN TSAE"/>
    <property type="match status" value="1"/>
</dbReference>
<evidence type="ECO:0000256" key="5">
    <source>
        <dbReference type="ARBA" id="ARBA00022694"/>
    </source>
</evidence>
<evidence type="ECO:0000256" key="10">
    <source>
        <dbReference type="ARBA" id="ARBA00032441"/>
    </source>
</evidence>
<comment type="caution">
    <text evidence="11">The sequence shown here is derived from an EMBL/GenBank/DDBJ whole genome shotgun (WGS) entry which is preliminary data.</text>
</comment>
<reference evidence="11 12" key="1">
    <citation type="journal article" date="2015" name="Nature">
        <title>rRNA introns, odd ribosomes, and small enigmatic genomes across a large radiation of phyla.</title>
        <authorList>
            <person name="Brown C.T."/>
            <person name="Hug L.A."/>
            <person name="Thomas B.C."/>
            <person name="Sharon I."/>
            <person name="Castelle C.J."/>
            <person name="Singh A."/>
            <person name="Wilkins M.J."/>
            <person name="Williams K.H."/>
            <person name="Banfield J.F."/>
        </authorList>
    </citation>
    <scope>NUCLEOTIDE SEQUENCE [LARGE SCALE GENOMIC DNA]</scope>
</reference>
<keyword evidence="11" id="KW-0808">Transferase</keyword>
<dbReference type="GO" id="GO:0005524">
    <property type="term" value="F:ATP binding"/>
    <property type="evidence" value="ECO:0007669"/>
    <property type="project" value="UniProtKB-KW"/>
</dbReference>
<dbReference type="SUPFAM" id="SSF52540">
    <property type="entry name" value="P-loop containing nucleoside triphosphate hydrolases"/>
    <property type="match status" value="1"/>
</dbReference>
<keyword evidence="5" id="KW-0819">tRNA processing</keyword>
<evidence type="ECO:0000256" key="3">
    <source>
        <dbReference type="ARBA" id="ARBA00019010"/>
    </source>
</evidence>
<organism evidence="11 12">
    <name type="scientific">Candidatus Magasanikbacteria bacterium GW2011_GWA2_42_32</name>
    <dbReference type="NCBI Taxonomy" id="1619039"/>
    <lineage>
        <taxon>Bacteria</taxon>
        <taxon>Candidatus Magasanikiibacteriota</taxon>
    </lineage>
</organism>
<keyword evidence="11" id="KW-0418">Kinase</keyword>
<evidence type="ECO:0000256" key="2">
    <source>
        <dbReference type="ARBA" id="ARBA00007599"/>
    </source>
</evidence>
<evidence type="ECO:0000256" key="8">
    <source>
        <dbReference type="ARBA" id="ARBA00022840"/>
    </source>
</evidence>
<keyword evidence="8" id="KW-0067">ATP-binding</keyword>
<dbReference type="PANTHER" id="PTHR33540:SF2">
    <property type="entry name" value="TRNA THREONYLCARBAMOYLADENOSINE BIOSYNTHESIS PROTEIN TSAE"/>
    <property type="match status" value="1"/>
</dbReference>
<dbReference type="GO" id="GO:0016301">
    <property type="term" value="F:kinase activity"/>
    <property type="evidence" value="ECO:0007669"/>
    <property type="project" value="UniProtKB-KW"/>
</dbReference>
<keyword evidence="4" id="KW-0963">Cytoplasm</keyword>
<keyword evidence="6" id="KW-0479">Metal-binding</keyword>
<accession>A0A0G1CDZ6</accession>
<dbReference type="GO" id="GO:0005737">
    <property type="term" value="C:cytoplasm"/>
    <property type="evidence" value="ECO:0007669"/>
    <property type="project" value="UniProtKB-SubCell"/>
</dbReference>
<evidence type="ECO:0000256" key="1">
    <source>
        <dbReference type="ARBA" id="ARBA00004496"/>
    </source>
</evidence>
<sequence length="141" mass="16286">MVFTSHSEEETQKLGKKIGKKLPTGSILLLKGNLGSGKTTFLKGLAKELGIKKSLRSPTFNLMRVYHLKKNSRIKSFIHLDCYRIKNLQEIIEIGLFDYLDEKQTLAAIEWPEKIATQLKKYKTKKILFKVLSENKRKISY</sequence>